<feature type="transmembrane region" description="Helical" evidence="1">
    <location>
        <begin position="7"/>
        <end position="28"/>
    </location>
</feature>
<keyword evidence="1" id="KW-0472">Membrane</keyword>
<evidence type="ECO:0000313" key="3">
    <source>
        <dbReference type="EMBL" id="CCI18349.1"/>
    </source>
</evidence>
<proteinExistence type="predicted"/>
<evidence type="ECO:0000256" key="1">
    <source>
        <dbReference type="SAM" id="Phobius"/>
    </source>
</evidence>
<dbReference type="Proteomes" id="UP000003613">
    <property type="component" value="Unassembled WGS sequence"/>
</dbReference>
<evidence type="ECO:0000313" key="4">
    <source>
        <dbReference type="Proteomes" id="UP000003613"/>
    </source>
</evidence>
<name>I4H8H5_MICAE</name>
<dbReference type="AlphaFoldDB" id="I4H8H5"/>
<keyword evidence="1" id="KW-0812">Transmembrane</keyword>
<organism evidence="3 4">
    <name type="scientific">Microcystis aeruginosa PCC 9807</name>
    <dbReference type="NCBI Taxonomy" id="1160283"/>
    <lineage>
        <taxon>Bacteria</taxon>
        <taxon>Bacillati</taxon>
        <taxon>Cyanobacteriota</taxon>
        <taxon>Cyanophyceae</taxon>
        <taxon>Oscillatoriophycideae</taxon>
        <taxon>Chroococcales</taxon>
        <taxon>Microcystaceae</taxon>
        <taxon>Microcystis</taxon>
    </lineage>
</organism>
<comment type="caution">
    <text evidence="3">The sequence shown here is derived from an EMBL/GenBank/DDBJ whole genome shotgun (WGS) entry which is preliminary data.</text>
</comment>
<dbReference type="EMBL" id="CAIM01000318">
    <property type="protein sequence ID" value="CCI18349.1"/>
    <property type="molecule type" value="Genomic_DNA"/>
</dbReference>
<dbReference type="Pfam" id="PF12158">
    <property type="entry name" value="DUF3592"/>
    <property type="match status" value="1"/>
</dbReference>
<dbReference type="InterPro" id="IPR021994">
    <property type="entry name" value="DUF3592"/>
</dbReference>
<dbReference type="RefSeq" id="WP_002788311.1">
    <property type="nucleotide sequence ID" value="NZ_HE973360.1"/>
</dbReference>
<protein>
    <recommendedName>
        <fullName evidence="2">DUF3592 domain-containing protein</fullName>
    </recommendedName>
</protein>
<gene>
    <name evidence="3" type="ORF">MICAF_3850009</name>
</gene>
<feature type="transmembrane region" description="Helical" evidence="1">
    <location>
        <begin position="137"/>
        <end position="161"/>
    </location>
</feature>
<keyword evidence="1" id="KW-1133">Transmembrane helix</keyword>
<evidence type="ECO:0000259" key="2">
    <source>
        <dbReference type="Pfam" id="PF12158"/>
    </source>
</evidence>
<feature type="domain" description="DUF3592" evidence="2">
    <location>
        <begin position="47"/>
        <end position="132"/>
    </location>
</feature>
<dbReference type="HOGENOM" id="CLU_780349_0_0_3"/>
<sequence length="355" mass="40377">MTTSNPILAKLLAILFGLVFATFSIPMIKQGYEELKNAQDSLNWPTTTGVIISSETKSSSGEDSTISYHANIQYQYTIGGKSYLSDQVSFGEFGSSDPEHARSIVRRYEKGQKIKVYFHPNYPDKSVLDPGVSWGSYMILVGGVMFFTMGSIIPLSVVFIAPKLQQRRTQALQQVAANLGMTFQEEDVNLSKHDFCRFPLFRHNSPHLRNILSKYGEDGETILFDYNFTTGSGRNSHTYAQTVAVFHTPSKNLPEFTLRPENVFDKIGELFGSQDIDFESHPDFSKFYCLQGQPESTIREIFNFDTLQFFGQNHGWYLEAGGEWLVIYKLNQTIKPEDMRNFLEQTTEISQLFTE</sequence>
<accession>I4H8H5</accession>
<reference evidence="3 4" key="1">
    <citation type="submission" date="2012-04" db="EMBL/GenBank/DDBJ databases">
        <authorList>
            <person name="Genoscope - CEA"/>
        </authorList>
    </citation>
    <scope>NUCLEOTIDE SEQUENCE [LARGE SCALE GENOMIC DNA]</scope>
    <source>
        <strain evidence="3 4">9807</strain>
    </source>
</reference>